<sequence length="110" mass="12606">MKNERMMLKNMLIGASIGAALSLFHKPTRDACGLKWMMCKNKVRLYRSNPELLKNSMITKLDDTKKLAQSLSDDLGFLNKQVSELKKTTPKVMELVEETKEHFSKKTTDN</sequence>
<proteinExistence type="predicted"/>
<accession>A0ABM5LU91</accession>
<organism evidence="1 2">
    <name type="scientific">Bacillus atrophaeus (strain 1942)</name>
    <dbReference type="NCBI Taxonomy" id="720555"/>
    <lineage>
        <taxon>Bacteria</taxon>
        <taxon>Bacillati</taxon>
        <taxon>Bacillota</taxon>
        <taxon>Bacilli</taxon>
        <taxon>Bacillales</taxon>
        <taxon>Bacillaceae</taxon>
        <taxon>Bacillus</taxon>
    </lineage>
</organism>
<dbReference type="Proteomes" id="UP000006867">
    <property type="component" value="Chromosome"/>
</dbReference>
<dbReference type="GeneID" id="92915983"/>
<protein>
    <recommendedName>
        <fullName evidence="3">YfkI</fullName>
    </recommendedName>
</protein>
<evidence type="ECO:0000313" key="1">
    <source>
        <dbReference type="EMBL" id="ADP31268.1"/>
    </source>
</evidence>
<reference evidence="1 2" key="1">
    <citation type="journal article" date="2011" name="Front. Microbiol.">
        <title>Genomic signatures of strain selection and enhancement in Bacillus atrophaeus var. globigii, a historical biowarfare simulant.</title>
        <authorList>
            <person name="Gibbons H.S."/>
            <person name="Broomall S.M."/>
            <person name="McNew L.A."/>
            <person name="Daligault H."/>
            <person name="Chapman C."/>
            <person name="Bruce D."/>
            <person name="Karavis M."/>
            <person name="Krepps M."/>
            <person name="McGregor P.A."/>
            <person name="Hong C."/>
            <person name="Park K.H."/>
            <person name="Akmal A."/>
            <person name="Feldman A."/>
            <person name="Lin J.S."/>
            <person name="Chang W.E."/>
            <person name="Higgs B.W."/>
            <person name="Demirev P."/>
            <person name="Lindquist J."/>
            <person name="Liem A."/>
            <person name="Fochler E."/>
            <person name="Read T.D."/>
            <person name="Tapia R."/>
            <person name="Johnson S."/>
            <person name="Bishop-Lilly K.A."/>
            <person name="Detter C."/>
            <person name="Han C."/>
            <person name="Sozhamannan S."/>
            <person name="Rosenzweig C.N."/>
            <person name="Skowronski E.W."/>
        </authorList>
    </citation>
    <scope>NUCLEOTIDE SEQUENCE [LARGE SCALE GENOMIC DNA]</scope>
    <source>
        <strain evidence="1 2">1942</strain>
    </source>
</reference>
<evidence type="ECO:0008006" key="3">
    <source>
        <dbReference type="Google" id="ProtNLM"/>
    </source>
</evidence>
<dbReference type="RefSeq" id="WP_004430473.1">
    <property type="nucleotide sequence ID" value="NC_014639.1"/>
</dbReference>
<gene>
    <name evidence="1" type="ordered locus">BATR1942_01550</name>
</gene>
<name>A0ABM5LU91_BACA1</name>
<evidence type="ECO:0000313" key="2">
    <source>
        <dbReference type="Proteomes" id="UP000006867"/>
    </source>
</evidence>
<dbReference type="EMBL" id="CP002207">
    <property type="protein sequence ID" value="ADP31268.1"/>
    <property type="molecule type" value="Genomic_DNA"/>
</dbReference>
<keyword evidence="2" id="KW-1185">Reference proteome</keyword>